<proteinExistence type="predicted"/>
<evidence type="ECO:0000256" key="3">
    <source>
        <dbReference type="ARBA" id="ARBA00023239"/>
    </source>
</evidence>
<evidence type="ECO:0000256" key="4">
    <source>
        <dbReference type="SAM" id="MobiDB-lite"/>
    </source>
</evidence>
<dbReference type="RefSeq" id="WP_378578807.1">
    <property type="nucleotide sequence ID" value="NZ_JBHSFQ010000032.1"/>
</dbReference>
<comment type="caution">
    <text evidence="6">The sequence shown here is derived from an EMBL/GenBank/DDBJ whole genome shotgun (WGS) entry which is preliminary data.</text>
</comment>
<evidence type="ECO:0000256" key="2">
    <source>
        <dbReference type="ARBA" id="ARBA00022898"/>
    </source>
</evidence>
<keyword evidence="7" id="KW-1185">Reference proteome</keyword>
<name>A0ABV9E1Y7_9ACTN</name>
<feature type="region of interest" description="Disordered" evidence="4">
    <location>
        <begin position="1"/>
        <end position="28"/>
    </location>
</feature>
<keyword evidence="2" id="KW-0663">Pyridoxal phosphate</keyword>
<dbReference type="Gene3D" id="3.40.50.1100">
    <property type="match status" value="2"/>
</dbReference>
<dbReference type="PANTHER" id="PTHR48078">
    <property type="entry name" value="THREONINE DEHYDRATASE, MITOCHONDRIAL-RELATED"/>
    <property type="match status" value="1"/>
</dbReference>
<dbReference type="SUPFAM" id="SSF53686">
    <property type="entry name" value="Tryptophan synthase beta subunit-like PLP-dependent enzymes"/>
    <property type="match status" value="1"/>
</dbReference>
<dbReference type="InterPro" id="IPR001926">
    <property type="entry name" value="TrpB-like_PALP"/>
</dbReference>
<accession>A0ABV9E1Y7</accession>
<evidence type="ECO:0000256" key="1">
    <source>
        <dbReference type="ARBA" id="ARBA00001933"/>
    </source>
</evidence>
<protein>
    <submittedName>
        <fullName evidence="6">Pyridoxal-phosphate dependent enzyme</fullName>
    </submittedName>
</protein>
<evidence type="ECO:0000259" key="5">
    <source>
        <dbReference type="Pfam" id="PF00291"/>
    </source>
</evidence>
<organism evidence="6 7">
    <name type="scientific">Nocardiopsis mangrovi</name>
    <dbReference type="NCBI Taxonomy" id="1179818"/>
    <lineage>
        <taxon>Bacteria</taxon>
        <taxon>Bacillati</taxon>
        <taxon>Actinomycetota</taxon>
        <taxon>Actinomycetes</taxon>
        <taxon>Streptosporangiales</taxon>
        <taxon>Nocardiopsidaceae</taxon>
        <taxon>Nocardiopsis</taxon>
    </lineage>
</organism>
<comment type="cofactor">
    <cofactor evidence="1">
        <name>pyridoxal 5'-phosphate</name>
        <dbReference type="ChEBI" id="CHEBI:597326"/>
    </cofactor>
</comment>
<evidence type="ECO:0000313" key="6">
    <source>
        <dbReference type="EMBL" id="MFC4565121.1"/>
    </source>
</evidence>
<keyword evidence="3" id="KW-0456">Lyase</keyword>
<dbReference type="Proteomes" id="UP001595923">
    <property type="component" value="Unassembled WGS sequence"/>
</dbReference>
<dbReference type="Pfam" id="PF00291">
    <property type="entry name" value="PALP"/>
    <property type="match status" value="1"/>
</dbReference>
<feature type="domain" description="Tryptophan synthase beta chain-like PALP" evidence="5">
    <location>
        <begin position="63"/>
        <end position="359"/>
    </location>
</feature>
<dbReference type="InterPro" id="IPR050147">
    <property type="entry name" value="Ser/Thr_Dehydratase"/>
</dbReference>
<sequence>MTASELIGRDGRRYPLDEPRWRGDDGSPLMVTPQQGLTRADVDTSVRSQWRYAAALPFRPAPVSLGEGCTPLLDVRLSGIALAVKPEWFNPTASFKDRGTSVMVSVLAHQGIGAILEDSSGNGGASVAAYAAAAGIRATILAPESTSPAKTLQSRVHGAEVERVPGTRQATADEAVRRSAGVFYASHNWHPFFLQGTKLIAYEIWEDLDFRAPDAVLLPLGAGSLVLGCAIGFAELVRSGAIERPPRLLAVQPENCGPLARAFAAGASTVSPAEWAATAAEGTSIALPVRDREVLDAVRSCGGDIAAVPEDEIAPAVRRLAARGLFAEPTSALVAAALPRFADSGAIAGSDTVVAVLSGSGLKAPLALSRVLGHEA</sequence>
<dbReference type="InterPro" id="IPR036052">
    <property type="entry name" value="TrpB-like_PALP_sf"/>
</dbReference>
<evidence type="ECO:0000313" key="7">
    <source>
        <dbReference type="Proteomes" id="UP001595923"/>
    </source>
</evidence>
<feature type="compositionally biased region" description="Basic and acidic residues" evidence="4">
    <location>
        <begin position="7"/>
        <end position="25"/>
    </location>
</feature>
<gene>
    <name evidence="6" type="ORF">ACFO4E_24965</name>
</gene>
<reference evidence="7" key="1">
    <citation type="journal article" date="2019" name="Int. J. Syst. Evol. Microbiol.">
        <title>The Global Catalogue of Microorganisms (GCM) 10K type strain sequencing project: providing services to taxonomists for standard genome sequencing and annotation.</title>
        <authorList>
            <consortium name="The Broad Institute Genomics Platform"/>
            <consortium name="The Broad Institute Genome Sequencing Center for Infectious Disease"/>
            <person name="Wu L."/>
            <person name="Ma J."/>
        </authorList>
    </citation>
    <scope>NUCLEOTIDE SEQUENCE [LARGE SCALE GENOMIC DNA]</scope>
    <source>
        <strain evidence="7">XZYJ18</strain>
    </source>
</reference>
<dbReference type="EMBL" id="JBHSFQ010000032">
    <property type="protein sequence ID" value="MFC4565121.1"/>
    <property type="molecule type" value="Genomic_DNA"/>
</dbReference>
<dbReference type="PANTHER" id="PTHR48078:SF6">
    <property type="entry name" value="L-THREONINE DEHYDRATASE CATABOLIC TDCB"/>
    <property type="match status" value="1"/>
</dbReference>